<proteinExistence type="predicted"/>
<dbReference type="EMBL" id="UZAH01025985">
    <property type="protein sequence ID" value="VDO73798.1"/>
    <property type="molecule type" value="Genomic_DNA"/>
</dbReference>
<organism evidence="2 3">
    <name type="scientific">Heligmosomoides polygyrus</name>
    <name type="common">Parasitic roundworm</name>
    <dbReference type="NCBI Taxonomy" id="6339"/>
    <lineage>
        <taxon>Eukaryota</taxon>
        <taxon>Metazoa</taxon>
        <taxon>Ecdysozoa</taxon>
        <taxon>Nematoda</taxon>
        <taxon>Chromadorea</taxon>
        <taxon>Rhabditida</taxon>
        <taxon>Rhabditina</taxon>
        <taxon>Rhabditomorpha</taxon>
        <taxon>Strongyloidea</taxon>
        <taxon>Heligmosomidae</taxon>
        <taxon>Heligmosomoides</taxon>
    </lineage>
</organism>
<protein>
    <submittedName>
        <fullName evidence="3">Reverse transcriptase domain-containing protein</fullName>
    </submittedName>
</protein>
<evidence type="ECO:0000313" key="2">
    <source>
        <dbReference type="Proteomes" id="UP000050761"/>
    </source>
</evidence>
<dbReference type="Proteomes" id="UP000050761">
    <property type="component" value="Unassembled WGS sequence"/>
</dbReference>
<name>A0A183FKW6_HELPZ</name>
<dbReference type="PANTHER" id="PTHR19446">
    <property type="entry name" value="REVERSE TRANSCRIPTASES"/>
    <property type="match status" value="1"/>
</dbReference>
<dbReference type="WBParaSite" id="HPBE_0000783301-mRNA-1">
    <property type="protein sequence ID" value="HPBE_0000783301-mRNA-1"/>
    <property type="gene ID" value="HPBE_0000783301"/>
</dbReference>
<accession>A0A3P8BBI4</accession>
<dbReference type="AlphaFoldDB" id="A0A183FKW6"/>
<reference evidence="1 2" key="1">
    <citation type="submission" date="2018-11" db="EMBL/GenBank/DDBJ databases">
        <authorList>
            <consortium name="Pathogen Informatics"/>
        </authorList>
    </citation>
    <scope>NUCLEOTIDE SEQUENCE [LARGE SCALE GENOMIC DNA]</scope>
</reference>
<dbReference type="OrthoDB" id="5810672at2759"/>
<evidence type="ECO:0000313" key="1">
    <source>
        <dbReference type="EMBL" id="VDO73798.1"/>
    </source>
</evidence>
<accession>A0A183FKW6</accession>
<evidence type="ECO:0000313" key="3">
    <source>
        <dbReference type="WBParaSite" id="HPBE_0000783301-mRNA-1"/>
    </source>
</evidence>
<reference evidence="3" key="2">
    <citation type="submission" date="2019-09" db="UniProtKB">
        <authorList>
            <consortium name="WormBaseParasite"/>
        </authorList>
    </citation>
    <scope>IDENTIFICATION</scope>
</reference>
<sequence>MPERSTADAILIVLQVMEKYREKRRPCYLAFLDLEKTYDRLPRAVLWKSLRERDVSERLISIIKDLYEGWKAAVLTPHGMTKKMDFTVGCTKGRL</sequence>
<gene>
    <name evidence="1" type="ORF">HPBE_LOCUS7834</name>
</gene>
<keyword evidence="2" id="KW-1185">Reference proteome</keyword>